<feature type="compositionally biased region" description="Low complexity" evidence="1">
    <location>
        <begin position="112"/>
        <end position="131"/>
    </location>
</feature>
<dbReference type="AlphaFoldDB" id="A0A6J4T440"/>
<proteinExistence type="predicted"/>
<organism evidence="2">
    <name type="scientific">uncultured Solirubrobacteraceae bacterium</name>
    <dbReference type="NCBI Taxonomy" id="1162706"/>
    <lineage>
        <taxon>Bacteria</taxon>
        <taxon>Bacillati</taxon>
        <taxon>Actinomycetota</taxon>
        <taxon>Thermoleophilia</taxon>
        <taxon>Solirubrobacterales</taxon>
        <taxon>Solirubrobacteraceae</taxon>
        <taxon>environmental samples</taxon>
    </lineage>
</organism>
<feature type="compositionally biased region" description="Basic residues" evidence="1">
    <location>
        <begin position="132"/>
        <end position="162"/>
    </location>
</feature>
<feature type="compositionally biased region" description="Basic residues" evidence="1">
    <location>
        <begin position="236"/>
        <end position="248"/>
    </location>
</feature>
<feature type="compositionally biased region" description="Low complexity" evidence="1">
    <location>
        <begin position="42"/>
        <end position="59"/>
    </location>
</feature>
<feature type="compositionally biased region" description="Basic and acidic residues" evidence="1">
    <location>
        <begin position="1"/>
        <end position="16"/>
    </location>
</feature>
<evidence type="ECO:0000313" key="2">
    <source>
        <dbReference type="EMBL" id="CAA9513624.1"/>
    </source>
</evidence>
<dbReference type="EMBL" id="CADCVR010000087">
    <property type="protein sequence ID" value="CAA9513624.1"/>
    <property type="molecule type" value="Genomic_DNA"/>
</dbReference>
<feature type="compositionally biased region" description="Low complexity" evidence="1">
    <location>
        <begin position="249"/>
        <end position="280"/>
    </location>
</feature>
<feature type="non-terminal residue" evidence="2">
    <location>
        <position position="1"/>
    </location>
</feature>
<feature type="compositionally biased region" description="Basic and acidic residues" evidence="1">
    <location>
        <begin position="71"/>
        <end position="87"/>
    </location>
</feature>
<evidence type="ECO:0000256" key="1">
    <source>
        <dbReference type="SAM" id="MobiDB-lite"/>
    </source>
</evidence>
<feature type="compositionally biased region" description="Basic residues" evidence="1">
    <location>
        <begin position="25"/>
        <end position="34"/>
    </location>
</feature>
<protein>
    <submittedName>
        <fullName evidence="2">Permease of the drug/metabolite transporter (DMT) superfamily</fullName>
    </submittedName>
</protein>
<sequence length="287" mass="30230">ESDDPAPGREPRRPRGDLGLLVPLHPHRGRRARPRGADRGPRAAGRPAGRCLRPGAGRAAHARRAPARLPGARDLRRSASLRPDRGGRARAARLAGLDPQRDAADLVGGHRGAALRGALHPAPGRRAGARAGWRRARGRPRARRRRPAVRPGGARHARLGRPVRRDGTVLRAPDEGGGAPDARGRPARGGRPGAGAGRGPRTRPRGAGRGGVGRGARTRADLHGAGLRPLLPADRRGRRHPDAHRHLPRPGLRCALGRGLPRGGAPARSRPRGARAAGGRVARRAPL</sequence>
<feature type="compositionally biased region" description="Basic and acidic residues" evidence="1">
    <location>
        <begin position="163"/>
        <end position="174"/>
    </location>
</feature>
<feature type="non-terminal residue" evidence="2">
    <location>
        <position position="287"/>
    </location>
</feature>
<name>A0A6J4T440_9ACTN</name>
<gene>
    <name evidence="2" type="ORF">AVDCRST_MAG53-2924</name>
</gene>
<accession>A0A6J4T440</accession>
<feature type="region of interest" description="Disordered" evidence="1">
    <location>
        <begin position="1"/>
        <end position="287"/>
    </location>
</feature>
<reference evidence="2" key="1">
    <citation type="submission" date="2020-02" db="EMBL/GenBank/DDBJ databases">
        <authorList>
            <person name="Meier V. D."/>
        </authorList>
    </citation>
    <scope>NUCLEOTIDE SEQUENCE</scope>
    <source>
        <strain evidence="2">AVDCRST_MAG53</strain>
    </source>
</reference>